<keyword evidence="6" id="KW-0378">Hydrolase</keyword>
<dbReference type="GO" id="GO:0016787">
    <property type="term" value="F:hydrolase activity"/>
    <property type="evidence" value="ECO:0007669"/>
    <property type="project" value="UniProtKB-KW"/>
</dbReference>
<dbReference type="EMBL" id="KQ483998">
    <property type="protein sequence ID" value="KYP38472.1"/>
    <property type="molecule type" value="Genomic_DNA"/>
</dbReference>
<evidence type="ECO:0000256" key="5">
    <source>
        <dbReference type="ARBA" id="ARBA00022759"/>
    </source>
</evidence>
<evidence type="ECO:0000313" key="12">
    <source>
        <dbReference type="EMBL" id="KYP38472.1"/>
    </source>
</evidence>
<dbReference type="PROSITE" id="PS50158">
    <property type="entry name" value="ZF_CCHC"/>
    <property type="match status" value="1"/>
</dbReference>
<feature type="domain" description="Reverse transcriptase" evidence="11">
    <location>
        <begin position="428"/>
        <end position="607"/>
    </location>
</feature>
<dbReference type="GO" id="GO:0008270">
    <property type="term" value="F:zinc ion binding"/>
    <property type="evidence" value="ECO:0007669"/>
    <property type="project" value="UniProtKB-KW"/>
</dbReference>
<keyword evidence="8" id="KW-0862">Zinc</keyword>
<keyword evidence="5" id="KW-0255">Endonuclease</keyword>
<dbReference type="GO" id="GO:0003676">
    <property type="term" value="F:nucleic acid binding"/>
    <property type="evidence" value="ECO:0007669"/>
    <property type="project" value="InterPro"/>
</dbReference>
<dbReference type="SUPFAM" id="SSF57756">
    <property type="entry name" value="Retrovirus zinc finger-like domains"/>
    <property type="match status" value="1"/>
</dbReference>
<evidence type="ECO:0000259" key="10">
    <source>
        <dbReference type="PROSITE" id="PS50158"/>
    </source>
</evidence>
<dbReference type="InterPro" id="IPR043128">
    <property type="entry name" value="Rev_trsase/Diguanyl_cyclase"/>
</dbReference>
<sequence>TWEVFRAKCFEKYFPNDVRRAKEIEFMQLKQGNMIVGEYASKFEELEKHSTFFYHLDERMKCIKFEDRLRPELRKAVGILEISDFPTLIHKCHFLEGFDHNKDNRPKSFGPQFNKKMNNEGKPYDRPQWKTQSSQFAGNSSRPMNNPAKCLKCGHGHYTKDCHLKGPVCFKCGKLGHVFSECGQPKAHANTSGPKPRPPTTGRVYTMTETEAAQNNDLIQGKCFIKGKTLNVLYDSGATHSFISNDCVQHLQLPISSLESNLIVSAPTNKSVIANKVCLDCPIFISDRKFLVNLIYFPLSQLDVILGMDWLSSNHVLLNCAERSVMFSNSKDLLISLSKPISKFSWGKVQGYLILFSMEAKEEFDLKNIAVVQNFPEVFPNDIPGFPLNREIEFSIDLMPGTGKISMEPYRMSPSELVELKKQLEELLEKQFIRPSVSPWGAPVLLVKKKDGSFRLCVDYRQLNKFTIKNKYPLPRINDLMDQLIGATVFSKIDLRSGYHKIKVKAEDIQKTTFKTRYGHYEYQVMPFGVTNAPAVFMDYMNRIFRLYLDHFVVVFIDDILIYSRTHEEHEEHLQTVLQILKDKQLYAKLSKCEFWLEEVKFLGHVISKDGVSVDPSKVEAVLLWEPPKTVTEIRSFLGLAGYYRRFIEGFSKIAMPLTQLTKKGQPFEWTEKCENSFQELKKRLTTAPVLALPNPNGQFVIFCDASKMGLGCVLMQDRRVVAYASRQLRAHERNYPTHDLELAAIVFALKIWRHYVYGGKFDVFSDHKSLKYLFDQKELNMRQRRWMEFLKDYDFELHYHPGKANVVADALSRKSLHVSSLMIQEMNLIEKFRDMSLSTTVSQDKIQLHAVQITSDLHEQIGEAQVVDKFIQKKKRLIGQKDGEKFDLDQRGVLRFNNRICVPNDSEIKKIILGEAHKSKLSIHHGATKMYQDLKRMF</sequence>
<dbReference type="Pfam" id="PF17917">
    <property type="entry name" value="RT_RNaseH"/>
    <property type="match status" value="1"/>
</dbReference>
<evidence type="ECO:0000256" key="6">
    <source>
        <dbReference type="ARBA" id="ARBA00022801"/>
    </source>
</evidence>
<feature type="compositionally biased region" description="Basic and acidic residues" evidence="9">
    <location>
        <begin position="117"/>
        <end position="128"/>
    </location>
</feature>
<dbReference type="InterPro" id="IPR041373">
    <property type="entry name" value="RT_RNaseH"/>
</dbReference>
<gene>
    <name evidence="12" type="ORF">KK1_040287</name>
</gene>
<evidence type="ECO:0000313" key="13">
    <source>
        <dbReference type="Proteomes" id="UP000075243"/>
    </source>
</evidence>
<dbReference type="SUPFAM" id="SSF56672">
    <property type="entry name" value="DNA/RNA polymerases"/>
    <property type="match status" value="1"/>
</dbReference>
<evidence type="ECO:0000256" key="7">
    <source>
        <dbReference type="ARBA" id="ARBA00022918"/>
    </source>
</evidence>
<evidence type="ECO:0000256" key="4">
    <source>
        <dbReference type="ARBA" id="ARBA00022722"/>
    </source>
</evidence>
<dbReference type="InterPro" id="IPR036875">
    <property type="entry name" value="Znf_CCHC_sf"/>
</dbReference>
<keyword evidence="8" id="KW-0863">Zinc-finger</keyword>
<dbReference type="GO" id="GO:0004519">
    <property type="term" value="F:endonuclease activity"/>
    <property type="evidence" value="ECO:0007669"/>
    <property type="project" value="UniProtKB-KW"/>
</dbReference>
<dbReference type="PROSITE" id="PS50878">
    <property type="entry name" value="RT_POL"/>
    <property type="match status" value="1"/>
</dbReference>
<name>A0A151R7E5_CAJCA</name>
<feature type="non-terminal residue" evidence="12">
    <location>
        <position position="1"/>
    </location>
</feature>
<dbReference type="PANTHER" id="PTHR37984:SF5">
    <property type="entry name" value="PROTEIN NYNRIN-LIKE"/>
    <property type="match status" value="1"/>
</dbReference>
<dbReference type="Gene3D" id="3.10.10.10">
    <property type="entry name" value="HIV Type 1 Reverse Transcriptase, subunit A, domain 1"/>
    <property type="match status" value="1"/>
</dbReference>
<accession>A0A151R7E5</accession>
<dbReference type="FunFam" id="3.10.20.370:FF:000001">
    <property type="entry name" value="Retrovirus-related Pol polyprotein from transposon 17.6-like protein"/>
    <property type="match status" value="1"/>
</dbReference>
<dbReference type="OMA" id="HRTRTEG"/>
<keyword evidence="8" id="KW-0479">Metal-binding</keyword>
<dbReference type="InterPro" id="IPR043502">
    <property type="entry name" value="DNA/RNA_pol_sf"/>
</dbReference>
<dbReference type="InterPro" id="IPR050951">
    <property type="entry name" value="Retrovirus_Pol_polyprotein"/>
</dbReference>
<evidence type="ECO:0000256" key="1">
    <source>
        <dbReference type="ARBA" id="ARBA00012493"/>
    </source>
</evidence>
<dbReference type="Gene3D" id="2.40.70.10">
    <property type="entry name" value="Acid Proteases"/>
    <property type="match status" value="1"/>
</dbReference>
<dbReference type="Gene3D" id="3.10.20.370">
    <property type="match status" value="1"/>
</dbReference>
<dbReference type="CDD" id="cd09274">
    <property type="entry name" value="RNase_HI_RT_Ty3"/>
    <property type="match status" value="1"/>
</dbReference>
<dbReference type="GO" id="GO:0003964">
    <property type="term" value="F:RNA-directed DNA polymerase activity"/>
    <property type="evidence" value="ECO:0007669"/>
    <property type="project" value="UniProtKB-KW"/>
</dbReference>
<evidence type="ECO:0000256" key="3">
    <source>
        <dbReference type="ARBA" id="ARBA00022695"/>
    </source>
</evidence>
<dbReference type="PANTHER" id="PTHR37984">
    <property type="entry name" value="PROTEIN CBG26694"/>
    <property type="match status" value="1"/>
</dbReference>
<keyword evidence="2" id="KW-0808">Transferase</keyword>
<dbReference type="CDD" id="cd01647">
    <property type="entry name" value="RT_LTR"/>
    <property type="match status" value="1"/>
</dbReference>
<evidence type="ECO:0000259" key="11">
    <source>
        <dbReference type="PROSITE" id="PS50878"/>
    </source>
</evidence>
<dbReference type="AlphaFoldDB" id="A0A151R7E5"/>
<dbReference type="Gramene" id="C.cajan_38561.t">
    <property type="protein sequence ID" value="C.cajan_38561.t.cds1"/>
    <property type="gene ID" value="C.cajan_38561"/>
</dbReference>
<evidence type="ECO:0000256" key="2">
    <source>
        <dbReference type="ARBA" id="ARBA00022679"/>
    </source>
</evidence>
<feature type="compositionally biased region" description="Polar residues" evidence="9">
    <location>
        <begin position="129"/>
        <end position="141"/>
    </location>
</feature>
<evidence type="ECO:0000256" key="8">
    <source>
        <dbReference type="PROSITE-ProRule" id="PRU00047"/>
    </source>
</evidence>
<feature type="domain" description="CCHC-type" evidence="10">
    <location>
        <begin position="169"/>
        <end position="182"/>
    </location>
</feature>
<keyword evidence="7" id="KW-0695">RNA-directed DNA polymerase</keyword>
<dbReference type="Pfam" id="PF00078">
    <property type="entry name" value="RVT_1"/>
    <property type="match status" value="1"/>
</dbReference>
<reference evidence="12" key="1">
    <citation type="journal article" date="2012" name="Nat. Biotechnol.">
        <title>Draft genome sequence of pigeonpea (Cajanus cajan), an orphan legume crop of resource-poor farmers.</title>
        <authorList>
            <person name="Varshney R.K."/>
            <person name="Chen W."/>
            <person name="Li Y."/>
            <person name="Bharti A.K."/>
            <person name="Saxena R.K."/>
            <person name="Schlueter J.A."/>
            <person name="Donoghue M.T."/>
            <person name="Azam S."/>
            <person name="Fan G."/>
            <person name="Whaley A.M."/>
            <person name="Farmer A.D."/>
            <person name="Sheridan J."/>
            <person name="Iwata A."/>
            <person name="Tuteja R."/>
            <person name="Penmetsa R.V."/>
            <person name="Wu W."/>
            <person name="Upadhyaya H.D."/>
            <person name="Yang S.P."/>
            <person name="Shah T."/>
            <person name="Saxena K.B."/>
            <person name="Michael T."/>
            <person name="McCombie W.R."/>
            <person name="Yang B."/>
            <person name="Zhang G."/>
            <person name="Yang H."/>
            <person name="Wang J."/>
            <person name="Spillane C."/>
            <person name="Cook D.R."/>
            <person name="May G.D."/>
            <person name="Xu X."/>
            <person name="Jackson S.A."/>
        </authorList>
    </citation>
    <scope>NUCLEOTIDE SEQUENCE [LARGE SCALE GENOMIC DNA]</scope>
</reference>
<dbReference type="InterPro" id="IPR001878">
    <property type="entry name" value="Znf_CCHC"/>
</dbReference>
<evidence type="ECO:0000256" key="9">
    <source>
        <dbReference type="SAM" id="MobiDB-lite"/>
    </source>
</evidence>
<dbReference type="SMART" id="SM00343">
    <property type="entry name" value="ZnF_C2HC"/>
    <property type="match status" value="2"/>
</dbReference>
<dbReference type="Proteomes" id="UP000075243">
    <property type="component" value="Unassembled WGS sequence"/>
</dbReference>
<feature type="region of interest" description="Disordered" evidence="9">
    <location>
        <begin position="105"/>
        <end position="141"/>
    </location>
</feature>
<dbReference type="SUPFAM" id="SSF50630">
    <property type="entry name" value="Acid proteases"/>
    <property type="match status" value="1"/>
</dbReference>
<keyword evidence="4" id="KW-0540">Nuclease</keyword>
<proteinExistence type="predicted"/>
<dbReference type="CDD" id="cd00303">
    <property type="entry name" value="retropepsin_like"/>
    <property type="match status" value="1"/>
</dbReference>
<dbReference type="Gene3D" id="3.30.70.270">
    <property type="match status" value="2"/>
</dbReference>
<dbReference type="InterPro" id="IPR000477">
    <property type="entry name" value="RT_dom"/>
</dbReference>
<protein>
    <recommendedName>
        <fullName evidence="1">RNA-directed DNA polymerase</fullName>
        <ecNumber evidence="1">2.7.7.49</ecNumber>
    </recommendedName>
</protein>
<organism evidence="12 13">
    <name type="scientific">Cajanus cajan</name>
    <name type="common">Pigeon pea</name>
    <name type="synonym">Cajanus indicus</name>
    <dbReference type="NCBI Taxonomy" id="3821"/>
    <lineage>
        <taxon>Eukaryota</taxon>
        <taxon>Viridiplantae</taxon>
        <taxon>Streptophyta</taxon>
        <taxon>Embryophyta</taxon>
        <taxon>Tracheophyta</taxon>
        <taxon>Spermatophyta</taxon>
        <taxon>Magnoliopsida</taxon>
        <taxon>eudicotyledons</taxon>
        <taxon>Gunneridae</taxon>
        <taxon>Pentapetalae</taxon>
        <taxon>rosids</taxon>
        <taxon>fabids</taxon>
        <taxon>Fabales</taxon>
        <taxon>Fabaceae</taxon>
        <taxon>Papilionoideae</taxon>
        <taxon>50 kb inversion clade</taxon>
        <taxon>NPAAA clade</taxon>
        <taxon>indigoferoid/millettioid clade</taxon>
        <taxon>Phaseoleae</taxon>
        <taxon>Cajanus</taxon>
    </lineage>
</organism>
<keyword evidence="13" id="KW-1185">Reference proteome</keyword>
<dbReference type="Pfam" id="PF08284">
    <property type="entry name" value="RVP_2"/>
    <property type="match status" value="1"/>
</dbReference>
<dbReference type="Gene3D" id="4.10.60.10">
    <property type="entry name" value="Zinc finger, CCHC-type"/>
    <property type="match status" value="1"/>
</dbReference>
<dbReference type="EC" id="2.7.7.49" evidence="1"/>
<dbReference type="FunFam" id="3.30.70.270:FF:000020">
    <property type="entry name" value="Transposon Tf2-6 polyprotein-like Protein"/>
    <property type="match status" value="1"/>
</dbReference>
<dbReference type="InterPro" id="IPR021109">
    <property type="entry name" value="Peptidase_aspartic_dom_sf"/>
</dbReference>
<keyword evidence="3" id="KW-0548">Nucleotidyltransferase</keyword>